<reference evidence="1 2" key="1">
    <citation type="submission" date="2013-11" db="EMBL/GenBank/DDBJ databases">
        <title>The Genome Sequence of Phytophthora parasitica P1569.</title>
        <authorList>
            <consortium name="The Broad Institute Genomics Platform"/>
            <person name="Russ C."/>
            <person name="Tyler B."/>
            <person name="Panabieres F."/>
            <person name="Shan W."/>
            <person name="Tripathy S."/>
            <person name="Grunwald N."/>
            <person name="Machado M."/>
            <person name="Johnson C.S."/>
            <person name="Arredondo F."/>
            <person name="Hong C."/>
            <person name="Coffey M."/>
            <person name="Young S.K."/>
            <person name="Zeng Q."/>
            <person name="Gargeya S."/>
            <person name="Fitzgerald M."/>
            <person name="Abouelleil A."/>
            <person name="Alvarado L."/>
            <person name="Chapman S.B."/>
            <person name="Gainer-Dewar J."/>
            <person name="Goldberg J."/>
            <person name="Griggs A."/>
            <person name="Gujja S."/>
            <person name="Hansen M."/>
            <person name="Howarth C."/>
            <person name="Imamovic A."/>
            <person name="Ireland A."/>
            <person name="Larimer J."/>
            <person name="McCowan C."/>
            <person name="Murphy C."/>
            <person name="Pearson M."/>
            <person name="Poon T.W."/>
            <person name="Priest M."/>
            <person name="Roberts A."/>
            <person name="Saif S."/>
            <person name="Shea T."/>
            <person name="Sykes S."/>
            <person name="Wortman J."/>
            <person name="Nusbaum C."/>
            <person name="Birren B."/>
        </authorList>
    </citation>
    <scope>NUCLEOTIDE SEQUENCE [LARGE SCALE GENOMIC DNA]</scope>
    <source>
        <strain evidence="1 2">P1569</strain>
    </source>
</reference>
<protein>
    <recommendedName>
        <fullName evidence="3">HAT C-terminal dimerisation domain-containing protein</fullName>
    </recommendedName>
</protein>
<gene>
    <name evidence="1" type="ORF">F443_00931</name>
</gene>
<organism evidence="1 2">
    <name type="scientific">Phytophthora nicotianae P1569</name>
    <dbReference type="NCBI Taxonomy" id="1317065"/>
    <lineage>
        <taxon>Eukaryota</taxon>
        <taxon>Sar</taxon>
        <taxon>Stramenopiles</taxon>
        <taxon>Oomycota</taxon>
        <taxon>Peronosporomycetes</taxon>
        <taxon>Peronosporales</taxon>
        <taxon>Peronosporaceae</taxon>
        <taxon>Phytophthora</taxon>
    </lineage>
</organism>
<evidence type="ECO:0008006" key="3">
    <source>
        <dbReference type="Google" id="ProtNLM"/>
    </source>
</evidence>
<name>V9G1R5_PHYNI</name>
<evidence type="ECO:0000313" key="1">
    <source>
        <dbReference type="EMBL" id="ETI56572.1"/>
    </source>
</evidence>
<dbReference type="OrthoDB" id="10376558at2759"/>
<dbReference type="AlphaFoldDB" id="V9G1R5"/>
<dbReference type="PANTHER" id="PTHR40866">
    <property type="entry name" value="BED-TYPE DOMAIN-CONTAINING PROTEIN"/>
    <property type="match status" value="1"/>
</dbReference>
<dbReference type="PANTHER" id="PTHR40866:SF1">
    <property type="entry name" value="BED-TYPE DOMAIN-CONTAINING PROTEIN"/>
    <property type="match status" value="1"/>
</dbReference>
<sequence>MVRANRPASAFTNAEISGFYFRPCRDEYDEVVFEYFRTRTARPSKFIKEPVSAVDARRNNGRHGSLMNFVRHSTINLYGWMEWIVQSNLPLAFCESRTARRYTNLDPISMETLRAGMEGVTREVERKIAAELPARFGVMFDGWTHASEHYVAWFACYEVNGVLVTPLLAMAPLINEPDDNLSARSHYEFLATMLPRDYGVQIDQCRFVVGDNCSVNRSLATLMRVPLVGSGTGADDQAEDAHSVYKTATTRWSSTFDMVKRYFELLEFLDADDDDIMELLPSPASNKRLRALFKELKDVESVAKALQGRDTDLLDVRQWFDELIALKPKFATYLGPQAEIVHSPDFESGCVRVLRGLQDRLTRAEEAVLGPFVRLAEHTDEDSDDDVLSFVERLRKRRRLAEPNVSYEQLKTIPPTSNVMERFFSVARVTFGQQRHGLLPATLEMILFLRENRCYWDSSTVDSIN</sequence>
<comment type="caution">
    <text evidence="1">The sequence shown here is derived from an EMBL/GenBank/DDBJ whole genome shotgun (WGS) entry which is preliminary data.</text>
</comment>
<dbReference type="Proteomes" id="UP000018721">
    <property type="component" value="Unassembled WGS sequence"/>
</dbReference>
<dbReference type="HOGENOM" id="CLU_037484_0_1_1"/>
<dbReference type="SUPFAM" id="SSF53098">
    <property type="entry name" value="Ribonuclease H-like"/>
    <property type="match status" value="1"/>
</dbReference>
<evidence type="ECO:0000313" key="2">
    <source>
        <dbReference type="Proteomes" id="UP000018721"/>
    </source>
</evidence>
<dbReference type="eggNOG" id="ENOG502SR8S">
    <property type="taxonomic scope" value="Eukaryota"/>
</dbReference>
<accession>V9G1R5</accession>
<proteinExistence type="predicted"/>
<dbReference type="EMBL" id="ANIZ01000156">
    <property type="protein sequence ID" value="ETI56572.1"/>
    <property type="molecule type" value="Genomic_DNA"/>
</dbReference>
<dbReference type="InterPro" id="IPR012337">
    <property type="entry name" value="RNaseH-like_sf"/>
</dbReference>
<keyword evidence="2" id="KW-1185">Reference proteome</keyword>